<feature type="compositionally biased region" description="Acidic residues" evidence="5">
    <location>
        <begin position="635"/>
        <end position="644"/>
    </location>
</feature>
<reference evidence="8 9" key="1">
    <citation type="submission" date="2019-03" db="EMBL/GenBank/DDBJ databases">
        <authorList>
            <person name="Gaulin E."/>
            <person name="Dumas B."/>
        </authorList>
    </citation>
    <scope>NUCLEOTIDE SEQUENCE [LARGE SCALE GENOMIC DNA]</scope>
    <source>
        <strain evidence="8">CBS 568.67</strain>
    </source>
</reference>
<feature type="region of interest" description="Disordered" evidence="5">
    <location>
        <begin position="350"/>
        <end position="384"/>
    </location>
</feature>
<organism evidence="8 9">
    <name type="scientific">Aphanomyces stellatus</name>
    <dbReference type="NCBI Taxonomy" id="120398"/>
    <lineage>
        <taxon>Eukaryota</taxon>
        <taxon>Sar</taxon>
        <taxon>Stramenopiles</taxon>
        <taxon>Oomycota</taxon>
        <taxon>Saprolegniomycetes</taxon>
        <taxon>Saprolegniales</taxon>
        <taxon>Verrucalvaceae</taxon>
        <taxon>Aphanomyces</taxon>
    </lineage>
</organism>
<dbReference type="OrthoDB" id="166134at2759"/>
<feature type="region of interest" description="Disordered" evidence="5">
    <location>
        <begin position="626"/>
        <end position="678"/>
    </location>
</feature>
<dbReference type="InterPro" id="IPR029016">
    <property type="entry name" value="GAF-like_dom_sf"/>
</dbReference>
<dbReference type="PANTHER" id="PTHR43102:SF2">
    <property type="entry name" value="GAF DOMAIN-CONTAINING PROTEIN"/>
    <property type="match status" value="1"/>
</dbReference>
<keyword evidence="1" id="KW-0479">Metal-binding</keyword>
<feature type="domain" description="FYVE-type" evidence="6">
    <location>
        <begin position="290"/>
        <end position="350"/>
    </location>
</feature>
<dbReference type="SUPFAM" id="SSF55781">
    <property type="entry name" value="GAF domain-like"/>
    <property type="match status" value="1"/>
</dbReference>
<feature type="compositionally biased region" description="Low complexity" evidence="5">
    <location>
        <begin position="648"/>
        <end position="662"/>
    </location>
</feature>
<dbReference type="InterPro" id="IPR011011">
    <property type="entry name" value="Znf_FYVE_PHD"/>
</dbReference>
<feature type="compositionally biased region" description="Pro residues" evidence="5">
    <location>
        <begin position="352"/>
        <end position="362"/>
    </location>
</feature>
<dbReference type="SUPFAM" id="SSF57903">
    <property type="entry name" value="FYVE/PHD zinc finger"/>
    <property type="match status" value="1"/>
</dbReference>
<evidence type="ECO:0000256" key="3">
    <source>
        <dbReference type="ARBA" id="ARBA00022833"/>
    </source>
</evidence>
<keyword evidence="2 4" id="KW-0863">Zinc-finger</keyword>
<dbReference type="GO" id="GO:0008270">
    <property type="term" value="F:zinc ion binding"/>
    <property type="evidence" value="ECO:0007669"/>
    <property type="project" value="UniProtKB-KW"/>
</dbReference>
<dbReference type="CDD" id="cd00065">
    <property type="entry name" value="FYVE_like_SF"/>
    <property type="match status" value="1"/>
</dbReference>
<evidence type="ECO:0000259" key="6">
    <source>
        <dbReference type="PROSITE" id="PS50178"/>
    </source>
</evidence>
<dbReference type="Pfam" id="PF01363">
    <property type="entry name" value="FYVE"/>
    <property type="match status" value="1"/>
</dbReference>
<dbReference type="InterPro" id="IPR017455">
    <property type="entry name" value="Znf_FYVE-rel"/>
</dbReference>
<dbReference type="InterPro" id="IPR013083">
    <property type="entry name" value="Znf_RING/FYVE/PHD"/>
</dbReference>
<dbReference type="Proteomes" id="UP000332933">
    <property type="component" value="Unassembled WGS sequence"/>
</dbReference>
<dbReference type="EMBL" id="VJMH01000274">
    <property type="protein sequence ID" value="KAF0717272.1"/>
    <property type="molecule type" value="Genomic_DNA"/>
</dbReference>
<sequence length="678" mass="72336">MTEVMQTLPSPAATSPPSSSSSPSLGFMSPFELTREDEADLHDLARGKVASLLAATAPDPPCPTVWTRTKSHAVYERTTPTEMSVRASVVVRGASASTLLTLLDGGGSATTYRPTLRRMYQHTFADTAVLFRNPRLSATESLGVQWTAFRCQNPLLPDVDLCCVEYVSLAGGAAHPLGNQEDAPCDARHCLGFKLCTSFQTKHCPSLLESHRLERLATPLAGFVLFPTDAVDVIRVVFTMSLAVAEDPLRHHANRRLLRFLAAALPRLQLVVDATHAAIAAPPPLAVDADPTALACHLCARLFSHARRRRPCHGCGHTVCHVCCHAHDVTLPSVGLTRVRLCTSCHVKVTPATPPMTTPPRPRQTTVTAPPPPPPRPQTTLPPATFAPVKLNLDLDLVHTPSSSSSTKAPSPSSAWTTASPLTKHPRFPHKGGATFAVRHPPTSPLLSTSSPSKRPSLPQIDSPARKPSTQHHAPPPPHLLAACDRACAALGAKFAAVAIAKSSQDPIAVLAHYLHAHGSGKLLPVPPQMALCAPVLAGHRPVAVANTLATTPSSTTIDWAKLPIVMGPQKARFYMGVPLVGPYGQKWGALAVFDPTARDPTALSQTQLQALEEIADSIVAALQRRWESRRRSDDDDDDDDMREEVDQSAAAASPARKASFSRGGHGTPHTNQDGVLA</sequence>
<evidence type="ECO:0000313" key="9">
    <source>
        <dbReference type="Proteomes" id="UP000332933"/>
    </source>
</evidence>
<feature type="compositionally biased region" description="Low complexity" evidence="5">
    <location>
        <begin position="7"/>
        <end position="25"/>
    </location>
</feature>
<evidence type="ECO:0000313" key="7">
    <source>
        <dbReference type="EMBL" id="KAF0717272.1"/>
    </source>
</evidence>
<proteinExistence type="predicted"/>
<dbReference type="Pfam" id="PF13185">
    <property type="entry name" value="GAF_2"/>
    <property type="match status" value="1"/>
</dbReference>
<dbReference type="SMART" id="SM00064">
    <property type="entry name" value="FYVE"/>
    <property type="match status" value="1"/>
</dbReference>
<dbReference type="InterPro" id="IPR003018">
    <property type="entry name" value="GAF"/>
</dbReference>
<feature type="region of interest" description="Disordered" evidence="5">
    <location>
        <begin position="398"/>
        <end position="478"/>
    </location>
</feature>
<evidence type="ECO:0000256" key="1">
    <source>
        <dbReference type="ARBA" id="ARBA00022723"/>
    </source>
</evidence>
<feature type="region of interest" description="Disordered" evidence="5">
    <location>
        <begin position="1"/>
        <end position="28"/>
    </location>
</feature>
<dbReference type="InterPro" id="IPR000306">
    <property type="entry name" value="Znf_FYVE"/>
</dbReference>
<dbReference type="PANTHER" id="PTHR43102">
    <property type="entry name" value="SLR1143 PROTEIN"/>
    <property type="match status" value="1"/>
</dbReference>
<protein>
    <submittedName>
        <fullName evidence="8">Aste57867_2399 protein</fullName>
    </submittedName>
</protein>
<name>A0A485KD52_9STRA</name>
<dbReference type="Gene3D" id="3.30.450.40">
    <property type="match status" value="1"/>
</dbReference>
<evidence type="ECO:0000256" key="2">
    <source>
        <dbReference type="ARBA" id="ARBA00022771"/>
    </source>
</evidence>
<keyword evidence="3" id="KW-0862">Zinc</keyword>
<dbReference type="AlphaFoldDB" id="A0A485KD52"/>
<accession>A0A485KD52</accession>
<feature type="compositionally biased region" description="Polar residues" evidence="5">
    <location>
        <begin position="669"/>
        <end position="678"/>
    </location>
</feature>
<dbReference type="EMBL" id="CAADRA010000274">
    <property type="protein sequence ID" value="VFT79600.1"/>
    <property type="molecule type" value="Genomic_DNA"/>
</dbReference>
<dbReference type="Gene3D" id="3.30.40.10">
    <property type="entry name" value="Zinc/RING finger domain, C3HC4 (zinc finger)"/>
    <property type="match status" value="1"/>
</dbReference>
<dbReference type="PROSITE" id="PS50178">
    <property type="entry name" value="ZF_FYVE"/>
    <property type="match status" value="1"/>
</dbReference>
<evidence type="ECO:0000313" key="8">
    <source>
        <dbReference type="EMBL" id="VFT79600.1"/>
    </source>
</evidence>
<reference evidence="7" key="2">
    <citation type="submission" date="2019-06" db="EMBL/GenBank/DDBJ databases">
        <title>Genomics analysis of Aphanomyces spp. identifies a new class of oomycete effector associated with host adaptation.</title>
        <authorList>
            <person name="Gaulin E."/>
        </authorList>
    </citation>
    <scope>NUCLEOTIDE SEQUENCE</scope>
    <source>
        <strain evidence="7">CBS 578.67</strain>
    </source>
</reference>
<evidence type="ECO:0000256" key="4">
    <source>
        <dbReference type="PROSITE-ProRule" id="PRU00091"/>
    </source>
</evidence>
<gene>
    <name evidence="8" type="primary">Aste57867_2399</name>
    <name evidence="7" type="ORF">As57867_002393</name>
    <name evidence="8" type="ORF">ASTE57867_2399</name>
</gene>
<feature type="compositionally biased region" description="Low complexity" evidence="5">
    <location>
        <begin position="445"/>
        <end position="459"/>
    </location>
</feature>
<feature type="compositionally biased region" description="Low complexity" evidence="5">
    <location>
        <begin position="400"/>
        <end position="421"/>
    </location>
</feature>
<evidence type="ECO:0000256" key="5">
    <source>
        <dbReference type="SAM" id="MobiDB-lite"/>
    </source>
</evidence>
<keyword evidence="9" id="KW-1185">Reference proteome</keyword>